<dbReference type="EMBL" id="CP038799">
    <property type="protein sequence ID" value="QIV80345.1"/>
    <property type="molecule type" value="Genomic_DNA"/>
</dbReference>
<dbReference type="KEGG" id="mfre:EXE63_05115"/>
<proteinExistence type="inferred from homology"/>
<sequence length="349" mass="36626">MSAELLKLTAYFGERLRGDRGFAADELLDLFDTEQVADSVVLRGIGGFGPSHQLRTDRSLSASEDLPVALVAVDTADRIAGLAPTVVAGIARGIVTLERAGTGVGGSGAAKLTLYIGRQTRIGGRPAYREICAVLHGLGFAGAAVFLGVDGTEHGARRRARFFSANTEVPVMIVASGTDGQVTAALPRLRELLPAAAMTVERLQICKRDGRLLDRPATLPAADADGVPLWQKLTIHTSEGTRHDGVPIHRAIVDVLRARQAGGGATVLRGIWGFHGDHAPHGDRLLQLGREVPVTTVVVDTPARIAACFDLIDPLTAVHGLITSEVVPALVSIDGGVTKGDTRLARPAP</sequence>
<evidence type="ECO:0000313" key="2">
    <source>
        <dbReference type="EMBL" id="QIV80345.1"/>
    </source>
</evidence>
<dbReference type="AlphaFoldDB" id="A0A6H0S1Z7"/>
<evidence type="ECO:0000313" key="3">
    <source>
        <dbReference type="Proteomes" id="UP000501849"/>
    </source>
</evidence>
<dbReference type="InterPro" id="IPR003793">
    <property type="entry name" value="UPF0166"/>
</dbReference>
<dbReference type="Pfam" id="PF02641">
    <property type="entry name" value="DUF190"/>
    <property type="match status" value="3"/>
</dbReference>
<accession>A0A6H0S1Z7</accession>
<name>A0A6H0S1Z7_9MYCO</name>
<evidence type="ECO:0000256" key="1">
    <source>
        <dbReference type="ARBA" id="ARBA00010554"/>
    </source>
</evidence>
<dbReference type="PANTHER" id="PTHR35983:SF1">
    <property type="entry name" value="UPF0166 PROTEIN TM_0021"/>
    <property type="match status" value="1"/>
</dbReference>
<gene>
    <name evidence="2" type="ORF">EXE63_05115</name>
</gene>
<dbReference type="SUPFAM" id="SSF54913">
    <property type="entry name" value="GlnB-like"/>
    <property type="match status" value="3"/>
</dbReference>
<protein>
    <submittedName>
        <fullName evidence="2">DUF190 domain-containing protein</fullName>
    </submittedName>
</protein>
<dbReference type="PANTHER" id="PTHR35983">
    <property type="entry name" value="UPF0166 PROTEIN TM_0021"/>
    <property type="match status" value="1"/>
</dbReference>
<reference evidence="2 3" key="1">
    <citation type="submission" date="2019-04" db="EMBL/GenBank/DDBJ databases">
        <title>Draft, Whole-Genome Sequence of the Anthracene-degrading Mycobacterium frederiksbergense LB501T, Isolated from a Polycyclic Aromatic Hydrocarbon (PAH)-Contaminated Soil.</title>
        <authorList>
            <person name="Augelletti F."/>
        </authorList>
    </citation>
    <scope>NUCLEOTIDE SEQUENCE [LARGE SCALE GENOMIC DNA]</scope>
    <source>
        <strain evidence="2 3">LB 501T</strain>
    </source>
</reference>
<comment type="similarity">
    <text evidence="1">Belongs to the UPF0166 family.</text>
</comment>
<organism evidence="2 3">
    <name type="scientific">Mycolicibacterium frederiksbergense</name>
    <dbReference type="NCBI Taxonomy" id="117567"/>
    <lineage>
        <taxon>Bacteria</taxon>
        <taxon>Bacillati</taxon>
        <taxon>Actinomycetota</taxon>
        <taxon>Actinomycetes</taxon>
        <taxon>Mycobacteriales</taxon>
        <taxon>Mycobacteriaceae</taxon>
        <taxon>Mycolicibacterium</taxon>
    </lineage>
</organism>
<dbReference type="RefSeq" id="WP_168141071.1">
    <property type="nucleotide sequence ID" value="NZ_CP038799.1"/>
</dbReference>
<dbReference type="Proteomes" id="UP000501849">
    <property type="component" value="Chromosome"/>
</dbReference>
<keyword evidence="3" id="KW-1185">Reference proteome</keyword>
<dbReference type="InterPro" id="IPR011322">
    <property type="entry name" value="N-reg_PII-like_a/b"/>
</dbReference>
<dbReference type="Gene3D" id="3.30.70.120">
    <property type="match status" value="3"/>
</dbReference>
<dbReference type="InterPro" id="IPR015867">
    <property type="entry name" value="N-reg_PII/ATP_PRibTrfase_C"/>
</dbReference>